<gene>
    <name evidence="1" type="ORF">EZS28_025867</name>
</gene>
<dbReference type="EMBL" id="SNRW01009036">
    <property type="protein sequence ID" value="KAA6378607.1"/>
    <property type="molecule type" value="Genomic_DNA"/>
</dbReference>
<sequence length="190" mass="21264">MTRALMYTTEQGNILKTQQSPVIRPGYNNQMLRSLRAQLQTEGGHPASVDTLLTRTVDFTGELVLGTEETDCATTYRHDQEQVRDNAIRMSSGSRQKTYIRNSIDCIFTTSKSITTVEPESIHHSILFTNAPPIIDIKIIDTTIPLPILWIANAIPDLTNSVPSYPTIEYIFTNGESTVNTNMRTSTTKQ</sequence>
<protein>
    <submittedName>
        <fullName evidence="1">Uncharacterized protein</fullName>
    </submittedName>
</protein>
<dbReference type="Proteomes" id="UP000324800">
    <property type="component" value="Unassembled WGS sequence"/>
</dbReference>
<evidence type="ECO:0000313" key="2">
    <source>
        <dbReference type="Proteomes" id="UP000324800"/>
    </source>
</evidence>
<comment type="caution">
    <text evidence="1">The sequence shown here is derived from an EMBL/GenBank/DDBJ whole genome shotgun (WGS) entry which is preliminary data.</text>
</comment>
<name>A0A5J4V7G6_9EUKA</name>
<accession>A0A5J4V7G6</accession>
<organism evidence="1 2">
    <name type="scientific">Streblomastix strix</name>
    <dbReference type="NCBI Taxonomy" id="222440"/>
    <lineage>
        <taxon>Eukaryota</taxon>
        <taxon>Metamonada</taxon>
        <taxon>Preaxostyla</taxon>
        <taxon>Oxymonadida</taxon>
        <taxon>Streblomastigidae</taxon>
        <taxon>Streblomastix</taxon>
    </lineage>
</organism>
<reference evidence="1 2" key="1">
    <citation type="submission" date="2019-03" db="EMBL/GenBank/DDBJ databases">
        <title>Single cell metagenomics reveals metabolic interactions within the superorganism composed of flagellate Streblomastix strix and complex community of Bacteroidetes bacteria on its surface.</title>
        <authorList>
            <person name="Treitli S.C."/>
            <person name="Kolisko M."/>
            <person name="Husnik F."/>
            <person name="Keeling P."/>
            <person name="Hampl V."/>
        </authorList>
    </citation>
    <scope>NUCLEOTIDE SEQUENCE [LARGE SCALE GENOMIC DNA]</scope>
    <source>
        <strain evidence="1">ST1C</strain>
    </source>
</reference>
<proteinExistence type="predicted"/>
<dbReference type="AlphaFoldDB" id="A0A5J4V7G6"/>
<evidence type="ECO:0000313" key="1">
    <source>
        <dbReference type="EMBL" id="KAA6378607.1"/>
    </source>
</evidence>